<dbReference type="GO" id="GO:0005524">
    <property type="term" value="F:ATP binding"/>
    <property type="evidence" value="ECO:0007669"/>
    <property type="project" value="UniProtKB-KW"/>
</dbReference>
<dbReference type="PANTHER" id="PTHR27002">
    <property type="entry name" value="RECEPTOR-LIKE SERINE/THREONINE-PROTEIN KINASE SD1-8"/>
    <property type="match status" value="1"/>
</dbReference>
<dbReference type="InterPro" id="IPR011009">
    <property type="entry name" value="Kinase-like_dom_sf"/>
</dbReference>
<reference evidence="9" key="1">
    <citation type="submission" date="2015-06" db="UniProtKB">
        <authorList>
            <consortium name="EnsemblPlants"/>
        </authorList>
    </citation>
    <scope>IDENTIFICATION</scope>
</reference>
<keyword evidence="7" id="KW-1015">Disulfide bond</keyword>
<dbReference type="PROSITE" id="PS00108">
    <property type="entry name" value="PROTEIN_KINASE_ST"/>
    <property type="match status" value="1"/>
</dbReference>
<dbReference type="FunFam" id="1.10.510.10:FF:000060">
    <property type="entry name" value="G-type lectin S-receptor-like serine/threonine-protein kinase"/>
    <property type="match status" value="1"/>
</dbReference>
<proteinExistence type="predicted"/>
<dbReference type="GO" id="GO:0005886">
    <property type="term" value="C:plasma membrane"/>
    <property type="evidence" value="ECO:0007669"/>
    <property type="project" value="TreeGrafter"/>
</dbReference>
<keyword evidence="3" id="KW-0732">Signal</keyword>
<dbReference type="Gene3D" id="1.10.510.10">
    <property type="entry name" value="Transferase(Phosphotransferase) domain 1"/>
    <property type="match status" value="1"/>
</dbReference>
<dbReference type="AlphaFoldDB" id="N1R1N9"/>
<dbReference type="SMART" id="SM00220">
    <property type="entry name" value="S_TKc"/>
    <property type="match status" value="1"/>
</dbReference>
<dbReference type="PROSITE" id="PS50011">
    <property type="entry name" value="PROTEIN_KINASE_DOM"/>
    <property type="match status" value="1"/>
</dbReference>
<keyword evidence="4" id="KW-0547">Nucleotide-binding</keyword>
<evidence type="ECO:0000256" key="1">
    <source>
        <dbReference type="ARBA" id="ARBA00022527"/>
    </source>
</evidence>
<dbReference type="InterPro" id="IPR000719">
    <property type="entry name" value="Prot_kinase_dom"/>
</dbReference>
<evidence type="ECO:0000313" key="9">
    <source>
        <dbReference type="EnsemblPlants" id="EMT20487"/>
    </source>
</evidence>
<evidence type="ECO:0000256" key="5">
    <source>
        <dbReference type="ARBA" id="ARBA00022777"/>
    </source>
</evidence>
<sequence length="345" mass="39054">MSTLARQVGEKSHANFGFCFKEDSYMLGVFSRSRHLIIGLKWPEWYFLFLVLVFSNRAPSLREHSTFLLDSTHSMPSTQSLDWNGTLNHIFHGIKALQGVLQKTLEAGVGWKLPTTATNTTRRALLNWNRRRHIIEGVAQGLLYLHKHSRLRVIHRDLKASNILLDENMNPKISDFGLARIFGSNESHANTSRVVGTHGYMAPEYASEGQFSIKSDVFSFGVLLLEIISGKRNNGFHQTGNIGNLLGYAWLLWKREKWCELIDPCLDVKHPNMEIMRFINVGLMCVQDDAIDRPTISDAISLLMNESTSLPDPKKPAYFRNKGEDPELGEQYSVNLLTGSPPDGR</sequence>
<dbReference type="ExpressionAtlas" id="N1R1N9">
    <property type="expression patterns" value="baseline"/>
</dbReference>
<evidence type="ECO:0000256" key="3">
    <source>
        <dbReference type="ARBA" id="ARBA00022729"/>
    </source>
</evidence>
<dbReference type="EnsemblPlants" id="EMT20487">
    <property type="protein sequence ID" value="EMT20487"/>
    <property type="gene ID" value="F775_03029"/>
</dbReference>
<evidence type="ECO:0000256" key="6">
    <source>
        <dbReference type="ARBA" id="ARBA00022840"/>
    </source>
</evidence>
<dbReference type="InterPro" id="IPR008271">
    <property type="entry name" value="Ser/Thr_kinase_AS"/>
</dbReference>
<dbReference type="Pfam" id="PF00069">
    <property type="entry name" value="Pkinase"/>
    <property type="match status" value="1"/>
</dbReference>
<protein>
    <submittedName>
        <fullName evidence="9">Cysteine-rich receptor-like protein kinase 10</fullName>
    </submittedName>
</protein>
<keyword evidence="1" id="KW-0723">Serine/threonine-protein kinase</keyword>
<keyword evidence="8" id="KW-0325">Glycoprotein</keyword>
<evidence type="ECO:0000256" key="8">
    <source>
        <dbReference type="ARBA" id="ARBA00023180"/>
    </source>
</evidence>
<dbReference type="PANTHER" id="PTHR27002:SF1058">
    <property type="entry name" value="OS01G0568800 PROTEIN"/>
    <property type="match status" value="1"/>
</dbReference>
<dbReference type="GO" id="GO:0004674">
    <property type="term" value="F:protein serine/threonine kinase activity"/>
    <property type="evidence" value="ECO:0007669"/>
    <property type="project" value="UniProtKB-KW"/>
</dbReference>
<keyword evidence="5" id="KW-0418">Kinase</keyword>
<name>N1R1N9_AEGTA</name>
<organism evidence="9">
    <name type="scientific">Aegilops tauschii</name>
    <name type="common">Tausch's goatgrass</name>
    <name type="synonym">Aegilops squarrosa</name>
    <dbReference type="NCBI Taxonomy" id="37682"/>
    <lineage>
        <taxon>Eukaryota</taxon>
        <taxon>Viridiplantae</taxon>
        <taxon>Streptophyta</taxon>
        <taxon>Embryophyta</taxon>
        <taxon>Tracheophyta</taxon>
        <taxon>Spermatophyta</taxon>
        <taxon>Magnoliopsida</taxon>
        <taxon>Liliopsida</taxon>
        <taxon>Poales</taxon>
        <taxon>Poaceae</taxon>
        <taxon>BOP clade</taxon>
        <taxon>Pooideae</taxon>
        <taxon>Triticodae</taxon>
        <taxon>Triticeae</taxon>
        <taxon>Triticinae</taxon>
        <taxon>Aegilops</taxon>
    </lineage>
</organism>
<keyword evidence="2" id="KW-0808">Transferase</keyword>
<accession>N1R1N9</accession>
<evidence type="ECO:0000256" key="4">
    <source>
        <dbReference type="ARBA" id="ARBA00022741"/>
    </source>
</evidence>
<dbReference type="SUPFAM" id="SSF56112">
    <property type="entry name" value="Protein kinase-like (PK-like)"/>
    <property type="match status" value="1"/>
</dbReference>
<keyword evidence="6" id="KW-0067">ATP-binding</keyword>
<evidence type="ECO:0000256" key="7">
    <source>
        <dbReference type="ARBA" id="ARBA00023157"/>
    </source>
</evidence>
<evidence type="ECO:0000256" key="2">
    <source>
        <dbReference type="ARBA" id="ARBA00022679"/>
    </source>
</evidence>